<dbReference type="PANTHER" id="PTHR43434">
    <property type="entry name" value="PHOSPHOGLYCOLATE PHOSPHATASE"/>
    <property type="match status" value="1"/>
</dbReference>
<evidence type="ECO:0000313" key="2">
    <source>
        <dbReference type="EMBL" id="RSN75403.1"/>
    </source>
</evidence>
<reference evidence="2 3" key="1">
    <citation type="submission" date="2018-10" db="EMBL/GenBank/DDBJ databases">
        <title>Co-occurring genomic capacity for anaerobic methane metabolism and dissimilatory sulfite reduction discovered in the Korarchaeota.</title>
        <authorList>
            <person name="Mckay L.J."/>
            <person name="Dlakic M."/>
            <person name="Fields M.W."/>
            <person name="Delmont T.O."/>
            <person name="Eren A.M."/>
            <person name="Jay Z.J."/>
            <person name="Klingelsmith K.B."/>
            <person name="Rusch D.B."/>
            <person name="Inskeep W.P."/>
        </authorList>
    </citation>
    <scope>NUCLEOTIDE SEQUENCE [LARGE SCALE GENOMIC DNA]</scope>
    <source>
        <strain evidence="2 3">MDKW</strain>
    </source>
</reference>
<protein>
    <recommendedName>
        <fullName evidence="4">HAD family phosphatase</fullName>
    </recommendedName>
</protein>
<evidence type="ECO:0000313" key="3">
    <source>
        <dbReference type="Proteomes" id="UP000277582"/>
    </source>
</evidence>
<accession>A0A429GNU8</accession>
<dbReference type="AlphaFoldDB" id="A0A429GNU8"/>
<dbReference type="InterPro" id="IPR050155">
    <property type="entry name" value="HAD-like_hydrolase_sf"/>
</dbReference>
<comment type="similarity">
    <text evidence="1">Belongs to the HAD-like hydrolase superfamily.</text>
</comment>
<gene>
    <name evidence="2" type="ORF">D6D85_06305</name>
</gene>
<organism evidence="2 3">
    <name type="scientific">Candidatus Methanodesulfokora washburnensis</name>
    <dbReference type="NCBI Taxonomy" id="2478471"/>
    <lineage>
        <taxon>Archaea</taxon>
        <taxon>Thermoproteota</taxon>
        <taxon>Candidatus Korarchaeia</taxon>
        <taxon>Candidatus Korarchaeia incertae sedis</taxon>
        <taxon>Candidatus Methanodesulfokora</taxon>
    </lineage>
</organism>
<dbReference type="GO" id="GO:0006281">
    <property type="term" value="P:DNA repair"/>
    <property type="evidence" value="ECO:0007669"/>
    <property type="project" value="TreeGrafter"/>
</dbReference>
<dbReference type="CDD" id="cd01427">
    <property type="entry name" value="HAD_like"/>
    <property type="match status" value="1"/>
</dbReference>
<dbReference type="SUPFAM" id="SSF56784">
    <property type="entry name" value="HAD-like"/>
    <property type="match status" value="1"/>
</dbReference>
<dbReference type="NCBIfam" id="TIGR01509">
    <property type="entry name" value="HAD-SF-IA-v3"/>
    <property type="match status" value="1"/>
</dbReference>
<dbReference type="Gene3D" id="3.40.50.1000">
    <property type="entry name" value="HAD superfamily/HAD-like"/>
    <property type="match status" value="1"/>
</dbReference>
<comment type="caution">
    <text evidence="2">The sequence shown here is derived from an EMBL/GenBank/DDBJ whole genome shotgun (WGS) entry which is preliminary data.</text>
</comment>
<dbReference type="GO" id="GO:0005829">
    <property type="term" value="C:cytosol"/>
    <property type="evidence" value="ECO:0007669"/>
    <property type="project" value="TreeGrafter"/>
</dbReference>
<dbReference type="Proteomes" id="UP000277582">
    <property type="component" value="Unassembled WGS sequence"/>
</dbReference>
<dbReference type="EMBL" id="RCOS01000075">
    <property type="protein sequence ID" value="RSN75403.1"/>
    <property type="molecule type" value="Genomic_DNA"/>
</dbReference>
<evidence type="ECO:0008006" key="4">
    <source>
        <dbReference type="Google" id="ProtNLM"/>
    </source>
</evidence>
<dbReference type="InterPro" id="IPR036412">
    <property type="entry name" value="HAD-like_sf"/>
</dbReference>
<dbReference type="Pfam" id="PF00702">
    <property type="entry name" value="Hydrolase"/>
    <property type="match status" value="1"/>
</dbReference>
<keyword evidence="3" id="KW-1185">Reference proteome</keyword>
<dbReference type="GO" id="GO:0008967">
    <property type="term" value="F:phosphoglycolate phosphatase activity"/>
    <property type="evidence" value="ECO:0007669"/>
    <property type="project" value="TreeGrafter"/>
</dbReference>
<sequence>MQQGIQVADKQVKVIALDLDGVMTHLNIDWRKAKEAGSLVAGLRIESLLDFWKESFGTDIFRRVSDAIREFEEEAVDSAKPTKAVEFVREAMKRGKKVYLVSMQSKPSILKFLRKFNISLTGIFSREDFPTKLEMLRRILEIEGIKPSELVFVDDLRRNLEECRKLGVICVHARGEETIEELFKLID</sequence>
<dbReference type="InterPro" id="IPR023214">
    <property type="entry name" value="HAD_sf"/>
</dbReference>
<proteinExistence type="inferred from homology"/>
<evidence type="ECO:0000256" key="1">
    <source>
        <dbReference type="ARBA" id="ARBA00007958"/>
    </source>
</evidence>
<dbReference type="InterPro" id="IPR006439">
    <property type="entry name" value="HAD-SF_hydro_IA"/>
</dbReference>
<dbReference type="PANTHER" id="PTHR43434:SF3">
    <property type="entry name" value="GMP_IMP NUCLEOTIDASE YRFG"/>
    <property type="match status" value="1"/>
</dbReference>
<name>A0A429GNU8_9CREN</name>